<dbReference type="AlphaFoldDB" id="A0AAD9UZ12"/>
<organism evidence="2 3">
    <name type="scientific">Acropora cervicornis</name>
    <name type="common">Staghorn coral</name>
    <dbReference type="NCBI Taxonomy" id="6130"/>
    <lineage>
        <taxon>Eukaryota</taxon>
        <taxon>Metazoa</taxon>
        <taxon>Cnidaria</taxon>
        <taxon>Anthozoa</taxon>
        <taxon>Hexacorallia</taxon>
        <taxon>Scleractinia</taxon>
        <taxon>Astrocoeniina</taxon>
        <taxon>Acroporidae</taxon>
        <taxon>Acropora</taxon>
    </lineage>
</organism>
<accession>A0AAD9UZ12</accession>
<sequence>MLRARVDDNDLVARNVSLNESDPRLEAPTIAAKPPPSSKELLERKSRFIVPSTDAKSTSGQDLGENIVK</sequence>
<reference evidence="2" key="1">
    <citation type="journal article" date="2023" name="G3 (Bethesda)">
        <title>Whole genome assembly and annotation of the endangered Caribbean coral Acropora cervicornis.</title>
        <authorList>
            <person name="Selwyn J.D."/>
            <person name="Vollmer S.V."/>
        </authorList>
    </citation>
    <scope>NUCLEOTIDE SEQUENCE</scope>
    <source>
        <strain evidence="2">K2</strain>
    </source>
</reference>
<evidence type="ECO:0000313" key="2">
    <source>
        <dbReference type="EMBL" id="KAK2555244.1"/>
    </source>
</evidence>
<gene>
    <name evidence="2" type="ORF">P5673_023227</name>
</gene>
<dbReference type="EMBL" id="JARQWQ010000064">
    <property type="protein sequence ID" value="KAK2555244.1"/>
    <property type="molecule type" value="Genomic_DNA"/>
</dbReference>
<name>A0AAD9UZ12_ACRCE</name>
<protein>
    <submittedName>
        <fullName evidence="2">Uncharacterized protein</fullName>
    </submittedName>
</protein>
<comment type="caution">
    <text evidence="2">The sequence shown here is derived from an EMBL/GenBank/DDBJ whole genome shotgun (WGS) entry which is preliminary data.</text>
</comment>
<feature type="region of interest" description="Disordered" evidence="1">
    <location>
        <begin position="18"/>
        <end position="69"/>
    </location>
</feature>
<proteinExistence type="predicted"/>
<reference evidence="2" key="2">
    <citation type="journal article" date="2023" name="Science">
        <title>Genomic signatures of disease resistance in endangered staghorn corals.</title>
        <authorList>
            <person name="Vollmer S.V."/>
            <person name="Selwyn J.D."/>
            <person name="Despard B.A."/>
            <person name="Roesel C.L."/>
        </authorList>
    </citation>
    <scope>NUCLEOTIDE SEQUENCE</scope>
    <source>
        <strain evidence="2">K2</strain>
    </source>
</reference>
<evidence type="ECO:0000313" key="3">
    <source>
        <dbReference type="Proteomes" id="UP001249851"/>
    </source>
</evidence>
<keyword evidence="3" id="KW-1185">Reference proteome</keyword>
<evidence type="ECO:0000256" key="1">
    <source>
        <dbReference type="SAM" id="MobiDB-lite"/>
    </source>
</evidence>
<dbReference type="Proteomes" id="UP001249851">
    <property type="component" value="Unassembled WGS sequence"/>
</dbReference>